<feature type="region of interest" description="Disordered" evidence="1">
    <location>
        <begin position="1"/>
        <end position="24"/>
    </location>
</feature>
<evidence type="ECO:0000256" key="1">
    <source>
        <dbReference type="SAM" id="MobiDB-lite"/>
    </source>
</evidence>
<dbReference type="Proteomes" id="UP000011205">
    <property type="component" value="Unassembled WGS sequence"/>
</dbReference>
<dbReference type="EMBL" id="AMLP01000284">
    <property type="protein sequence ID" value="ELS50367.1"/>
    <property type="molecule type" value="Genomic_DNA"/>
</dbReference>
<dbReference type="PATRIC" id="fig|1160705.3.peg.8567"/>
<reference evidence="2 3" key="1">
    <citation type="journal article" date="2013" name="Genome Announc.">
        <title>Draft Genome Sequence of Streptomyces viridochromogenes Strain Tu57, Producer of Avilamycin.</title>
        <authorList>
            <person name="Gruning B.A."/>
            <person name="Erxleben A."/>
            <person name="Hahnlein A."/>
            <person name="Gunther S."/>
        </authorList>
    </citation>
    <scope>NUCLEOTIDE SEQUENCE [LARGE SCALE GENOMIC DNA]</scope>
    <source>
        <strain evidence="2 3">Tue57</strain>
    </source>
</reference>
<organism evidence="2 3">
    <name type="scientific">Streptomyces viridochromogenes Tue57</name>
    <dbReference type="NCBI Taxonomy" id="1160705"/>
    <lineage>
        <taxon>Bacteria</taxon>
        <taxon>Bacillati</taxon>
        <taxon>Actinomycetota</taxon>
        <taxon>Actinomycetes</taxon>
        <taxon>Kitasatosporales</taxon>
        <taxon>Streptomycetaceae</taxon>
        <taxon>Streptomyces</taxon>
    </lineage>
</organism>
<dbReference type="AlphaFoldDB" id="L8P4X6"/>
<accession>L8P4X6</accession>
<evidence type="ECO:0000313" key="3">
    <source>
        <dbReference type="Proteomes" id="UP000011205"/>
    </source>
</evidence>
<protein>
    <submittedName>
        <fullName evidence="2">Uncharacterized protein</fullName>
    </submittedName>
</protein>
<name>L8P4X6_STRVR</name>
<evidence type="ECO:0000313" key="2">
    <source>
        <dbReference type="EMBL" id="ELS50367.1"/>
    </source>
</evidence>
<sequence>MQGSHGASSRSRRRYARHARPSSVMRTRLRATQLAEPLFRRPYLQGCCLLRV</sequence>
<feature type="compositionally biased region" description="Basic residues" evidence="1">
    <location>
        <begin position="10"/>
        <end position="20"/>
    </location>
</feature>
<gene>
    <name evidence="2" type="ORF">STVIR_8669</name>
</gene>
<comment type="caution">
    <text evidence="2">The sequence shown here is derived from an EMBL/GenBank/DDBJ whole genome shotgun (WGS) entry which is preliminary data.</text>
</comment>
<proteinExistence type="predicted"/>